<dbReference type="Proteomes" id="UP000197208">
    <property type="component" value="Unassembled WGS sequence"/>
</dbReference>
<dbReference type="GO" id="GO:0004497">
    <property type="term" value="F:monooxygenase activity"/>
    <property type="evidence" value="ECO:0007669"/>
    <property type="project" value="UniProtKB-KW"/>
</dbReference>
<dbReference type="RefSeq" id="WP_088248540.1">
    <property type="nucleotide sequence ID" value="NZ_NHMK01000012.1"/>
</dbReference>
<keyword evidence="3" id="KW-1185">Reference proteome</keyword>
<evidence type="ECO:0000313" key="3">
    <source>
        <dbReference type="Proteomes" id="UP000197208"/>
    </source>
</evidence>
<dbReference type="InterPro" id="IPR050744">
    <property type="entry name" value="AI-2_Isomerase_LsrG"/>
</dbReference>
<accession>A0A246BLE4</accession>
<dbReference type="InterPro" id="IPR011008">
    <property type="entry name" value="Dimeric_a/b-barrel"/>
</dbReference>
<dbReference type="OrthoDB" id="9806189at2"/>
<proteinExistence type="predicted"/>
<dbReference type="AlphaFoldDB" id="A0A246BLE4"/>
<feature type="domain" description="ABM" evidence="1">
    <location>
        <begin position="4"/>
        <end position="94"/>
    </location>
</feature>
<dbReference type="InterPro" id="IPR007138">
    <property type="entry name" value="ABM_dom"/>
</dbReference>
<gene>
    <name evidence="2" type="ORF">CBQ26_10240</name>
</gene>
<protein>
    <submittedName>
        <fullName evidence="2">Antibiotic biosynthesis monooxygenase</fullName>
    </submittedName>
</protein>
<dbReference type="SUPFAM" id="SSF54909">
    <property type="entry name" value="Dimeric alpha+beta barrel"/>
    <property type="match status" value="1"/>
</dbReference>
<comment type="caution">
    <text evidence="2">The sequence shown here is derived from an EMBL/GenBank/DDBJ whole genome shotgun (WGS) entry which is preliminary data.</text>
</comment>
<dbReference type="PANTHER" id="PTHR33336:SF3">
    <property type="entry name" value="ABM DOMAIN-CONTAINING PROTEIN"/>
    <property type="match status" value="1"/>
</dbReference>
<evidence type="ECO:0000259" key="1">
    <source>
        <dbReference type="PROSITE" id="PS51725"/>
    </source>
</evidence>
<sequence>MSVIAVHAVIVPKPEFVDVVEKEMLSMVQASRQEEGNLRYDLLKEVREGVTRYHVQERYRDQAAVQAHRDSAHYQAYRAKAGDWFAQAPEVTVLNEIDVAG</sequence>
<dbReference type="PROSITE" id="PS51725">
    <property type="entry name" value="ABM"/>
    <property type="match status" value="1"/>
</dbReference>
<dbReference type="PANTHER" id="PTHR33336">
    <property type="entry name" value="QUINOL MONOOXYGENASE YGIN-RELATED"/>
    <property type="match status" value="1"/>
</dbReference>
<name>A0A246BLE4_9DEIO</name>
<evidence type="ECO:0000313" key="2">
    <source>
        <dbReference type="EMBL" id="OWL96158.1"/>
    </source>
</evidence>
<dbReference type="Gene3D" id="3.30.70.100">
    <property type="match status" value="1"/>
</dbReference>
<dbReference type="Pfam" id="PF03992">
    <property type="entry name" value="ABM"/>
    <property type="match status" value="1"/>
</dbReference>
<keyword evidence="2" id="KW-0560">Oxidoreductase</keyword>
<dbReference type="EMBL" id="NHMK01000012">
    <property type="protein sequence ID" value="OWL96158.1"/>
    <property type="molecule type" value="Genomic_DNA"/>
</dbReference>
<reference evidence="2 3" key="1">
    <citation type="submission" date="2017-05" db="EMBL/GenBank/DDBJ databases">
        <title>De novo genome assembly of Deniococcus indicus strain DR1.</title>
        <authorList>
            <person name="Chauhan D."/>
            <person name="Yennamalli R.M."/>
            <person name="Priyadarshini R."/>
        </authorList>
    </citation>
    <scope>NUCLEOTIDE SEQUENCE [LARGE SCALE GENOMIC DNA]</scope>
    <source>
        <strain evidence="2 3">DR1</strain>
    </source>
</reference>
<organism evidence="2 3">
    <name type="scientific">Deinococcus indicus</name>
    <dbReference type="NCBI Taxonomy" id="223556"/>
    <lineage>
        <taxon>Bacteria</taxon>
        <taxon>Thermotogati</taxon>
        <taxon>Deinococcota</taxon>
        <taxon>Deinococci</taxon>
        <taxon>Deinococcales</taxon>
        <taxon>Deinococcaceae</taxon>
        <taxon>Deinococcus</taxon>
    </lineage>
</organism>
<keyword evidence="2" id="KW-0503">Monooxygenase</keyword>